<reference evidence="1 2" key="1">
    <citation type="submission" date="2024-11" db="EMBL/GenBank/DDBJ databases">
        <title>Adaptive evolution of stress response genes in parasites aligns with host niche diversity.</title>
        <authorList>
            <person name="Hahn C."/>
            <person name="Resl P."/>
        </authorList>
    </citation>
    <scope>NUCLEOTIDE SEQUENCE [LARGE SCALE GENOMIC DNA]</scope>
    <source>
        <strain evidence="1">EGGRZ-B1_66</strain>
        <tissue evidence="1">Body</tissue>
    </source>
</reference>
<accession>A0ABD2Q482</accession>
<sequence length="125" mass="14429">MQKNSLFGETDIDLYKFVLYDIIHGRCCQGSWFHRKCIQKYAISAGLHHVKCPMCSNIDSFIKRLIEVGIWIPDKDASWELEPDAFQELYSCPVSAELAFSVDSWEPQFLEAVVIDPVPLFEIKK</sequence>
<gene>
    <name evidence="1" type="primary">PHF11</name>
    <name evidence="1" type="ORF">Ciccas_006976</name>
</gene>
<dbReference type="AlphaFoldDB" id="A0ABD2Q482"/>
<comment type="caution">
    <text evidence="1">The sequence shown here is derived from an EMBL/GenBank/DDBJ whole genome shotgun (WGS) entry which is preliminary data.</text>
</comment>
<organism evidence="1 2">
    <name type="scientific">Cichlidogyrus casuarinus</name>
    <dbReference type="NCBI Taxonomy" id="1844966"/>
    <lineage>
        <taxon>Eukaryota</taxon>
        <taxon>Metazoa</taxon>
        <taxon>Spiralia</taxon>
        <taxon>Lophotrochozoa</taxon>
        <taxon>Platyhelminthes</taxon>
        <taxon>Monogenea</taxon>
        <taxon>Monopisthocotylea</taxon>
        <taxon>Dactylogyridea</taxon>
        <taxon>Ancyrocephalidae</taxon>
        <taxon>Cichlidogyrus</taxon>
    </lineage>
</organism>
<keyword evidence="2" id="KW-1185">Reference proteome</keyword>
<dbReference type="InterPro" id="IPR051188">
    <property type="entry name" value="PHD-type_Zinc_Finger"/>
</dbReference>
<evidence type="ECO:0000313" key="1">
    <source>
        <dbReference type="EMBL" id="KAL3314405.1"/>
    </source>
</evidence>
<proteinExistence type="predicted"/>
<dbReference type="PANTHER" id="PTHR12420">
    <property type="entry name" value="PHD FINGER PROTEIN"/>
    <property type="match status" value="1"/>
</dbReference>
<dbReference type="Proteomes" id="UP001626550">
    <property type="component" value="Unassembled WGS sequence"/>
</dbReference>
<protein>
    <submittedName>
        <fullName evidence="1">PHD finger protein 11</fullName>
    </submittedName>
</protein>
<name>A0ABD2Q482_9PLAT</name>
<dbReference type="EMBL" id="JBJKFK010001011">
    <property type="protein sequence ID" value="KAL3314405.1"/>
    <property type="molecule type" value="Genomic_DNA"/>
</dbReference>
<evidence type="ECO:0000313" key="2">
    <source>
        <dbReference type="Proteomes" id="UP001626550"/>
    </source>
</evidence>
<dbReference type="PANTHER" id="PTHR12420:SF42">
    <property type="entry name" value="G2_M PHASE-SPECIFIC E3 UBIQUITIN-PROTEIN LIGASE"/>
    <property type="match status" value="1"/>
</dbReference>